<keyword evidence="12" id="KW-0670">Pyruvate</keyword>
<proteinExistence type="inferred from homology"/>
<dbReference type="InterPro" id="IPR001986">
    <property type="entry name" value="Enolpyruvate_Tfrase_dom"/>
</dbReference>
<dbReference type="SUPFAM" id="SSF55205">
    <property type="entry name" value="EPT/RTPC-like"/>
    <property type="match status" value="1"/>
</dbReference>
<gene>
    <name evidence="12 14" type="primary">murA</name>
    <name evidence="14" type="ORF">HY768_02350</name>
</gene>
<evidence type="ECO:0000256" key="4">
    <source>
        <dbReference type="ARBA" id="ARBA00022618"/>
    </source>
</evidence>
<dbReference type="FunFam" id="3.65.10.10:FF:000001">
    <property type="entry name" value="UDP-N-acetylglucosamine 1-carboxyvinyltransferase"/>
    <property type="match status" value="1"/>
</dbReference>
<accession>A0A933I903</accession>
<comment type="caution">
    <text evidence="12">Lacks conserved residue(s) required for the propagation of feature annotation.</text>
</comment>
<evidence type="ECO:0000256" key="9">
    <source>
        <dbReference type="ARBA" id="ARBA00023316"/>
    </source>
</evidence>
<evidence type="ECO:0000313" key="14">
    <source>
        <dbReference type="EMBL" id="MBI4726060.1"/>
    </source>
</evidence>
<comment type="similarity">
    <text evidence="10 12">Belongs to the EPSP synthase family. MurA subfamily.</text>
</comment>
<feature type="binding site" evidence="12">
    <location>
        <position position="309"/>
    </location>
    <ligand>
        <name>UDP-N-acetyl-alpha-D-glucosamine</name>
        <dbReference type="ChEBI" id="CHEBI:57705"/>
    </ligand>
</feature>
<dbReference type="GO" id="GO:0008760">
    <property type="term" value="F:UDP-N-acetylglucosamine 1-carboxyvinyltransferase activity"/>
    <property type="evidence" value="ECO:0007669"/>
    <property type="project" value="UniProtKB-UniRule"/>
</dbReference>
<comment type="catalytic activity">
    <reaction evidence="11 12">
        <text>phosphoenolpyruvate + UDP-N-acetyl-alpha-D-glucosamine = UDP-N-acetyl-3-O-(1-carboxyvinyl)-alpha-D-glucosamine + phosphate</text>
        <dbReference type="Rhea" id="RHEA:18681"/>
        <dbReference type="ChEBI" id="CHEBI:43474"/>
        <dbReference type="ChEBI" id="CHEBI:57705"/>
        <dbReference type="ChEBI" id="CHEBI:58702"/>
        <dbReference type="ChEBI" id="CHEBI:68483"/>
        <dbReference type="EC" id="2.5.1.7"/>
    </reaction>
</comment>
<protein>
    <recommendedName>
        <fullName evidence="12">UDP-N-acetylglucosamine 1-carboxyvinyltransferase</fullName>
        <ecNumber evidence="12">2.5.1.7</ecNumber>
    </recommendedName>
    <alternativeName>
        <fullName evidence="12">Enoylpyruvate transferase</fullName>
    </alternativeName>
    <alternativeName>
        <fullName evidence="12">UDP-N-acetylglucosamine enolpyruvyl transferase</fullName>
        <shortName evidence="12">EPT</shortName>
    </alternativeName>
</protein>
<sequence length="424" mass="45119">MDKFVIDGGRELKGTVKISGAKNAALPALAASLLACGKTVLTNVPNVMDIRTMRRLLLRLGAKVEFADGRMEIDVPAKLKCEAEYEIVKQMRASYYVLGPLLTRFGKARVSLPGGCAIGARPIDLHLKGMEALGAKIDIVHGYVQAQAQAPRLKGAKFHLAGSHGVSVGATINVMMAAVLAQGRTVIGSAACEPEVVATAKMLNCMGAGISGAGTPVITIQGVPELHPCHFKMIPDRIEAGSLMAAAAISGGCVTIEECRPDHLTAVIEILRKAGVKIAQGDEMVTVEARRRLKPMEIAVAPYPGFPTDMQPQIMALAAVCSGLSAVTETIFENRFMHVPELQRLGADIKIEGNTAIVKGVPKLTAAPVMGSDLRASAALVIAALAAEGRTEVNRIYHLDRGYENWERKLKKLGAKIRRVQVPM</sequence>
<dbReference type="PANTHER" id="PTHR43783:SF1">
    <property type="entry name" value="UDP-N-ACETYLGLUCOSAMINE 1-CARBOXYVINYLTRANSFERASE"/>
    <property type="match status" value="1"/>
</dbReference>
<comment type="caution">
    <text evidence="14">The sequence shown here is derived from an EMBL/GenBank/DDBJ whole genome shotgun (WGS) entry which is preliminary data.</text>
</comment>
<evidence type="ECO:0000256" key="5">
    <source>
        <dbReference type="ARBA" id="ARBA00022679"/>
    </source>
</evidence>
<keyword evidence="7 12" id="KW-0573">Peptidoglycan synthesis</keyword>
<dbReference type="NCBIfam" id="NF006873">
    <property type="entry name" value="PRK09369.1"/>
    <property type="match status" value="1"/>
</dbReference>
<keyword evidence="6 12" id="KW-0133">Cell shape</keyword>
<evidence type="ECO:0000256" key="2">
    <source>
        <dbReference type="ARBA" id="ARBA00004752"/>
    </source>
</evidence>
<comment type="pathway">
    <text evidence="2 12">Cell wall biogenesis; peptidoglycan biosynthesis.</text>
</comment>
<evidence type="ECO:0000256" key="12">
    <source>
        <dbReference type="HAMAP-Rule" id="MF_00111"/>
    </source>
</evidence>
<feature type="binding site" evidence="12">
    <location>
        <position position="92"/>
    </location>
    <ligand>
        <name>UDP-N-acetyl-alpha-D-glucosamine</name>
        <dbReference type="ChEBI" id="CHEBI:57705"/>
    </ligand>
</feature>
<comment type="subcellular location">
    <subcellularLocation>
        <location evidence="1 12">Cytoplasm</location>
    </subcellularLocation>
</comment>
<dbReference type="GO" id="GO:0009252">
    <property type="term" value="P:peptidoglycan biosynthetic process"/>
    <property type="evidence" value="ECO:0007669"/>
    <property type="project" value="UniProtKB-UniRule"/>
</dbReference>
<dbReference type="InterPro" id="IPR013792">
    <property type="entry name" value="RNA3'P_cycl/enolpyr_Trfase_a/b"/>
</dbReference>
<dbReference type="EC" id="2.5.1.7" evidence="12"/>
<dbReference type="GO" id="GO:0019277">
    <property type="term" value="P:UDP-N-acetylgalactosamine biosynthetic process"/>
    <property type="evidence" value="ECO:0007669"/>
    <property type="project" value="InterPro"/>
</dbReference>
<dbReference type="HAMAP" id="MF_00111">
    <property type="entry name" value="MurA"/>
    <property type="match status" value="1"/>
</dbReference>
<dbReference type="InterPro" id="IPR036968">
    <property type="entry name" value="Enolpyruvate_Tfrase_sf"/>
</dbReference>
<keyword evidence="3 12" id="KW-0963">Cytoplasm</keyword>
<evidence type="ECO:0000256" key="11">
    <source>
        <dbReference type="ARBA" id="ARBA00047527"/>
    </source>
</evidence>
<dbReference type="GO" id="GO:0071555">
    <property type="term" value="P:cell wall organization"/>
    <property type="evidence" value="ECO:0007669"/>
    <property type="project" value="UniProtKB-KW"/>
</dbReference>
<keyword evidence="9 12" id="KW-0961">Cell wall biogenesis/degradation</keyword>
<organism evidence="14 15">
    <name type="scientific">candidate division TA06 bacterium</name>
    <dbReference type="NCBI Taxonomy" id="2250710"/>
    <lineage>
        <taxon>Bacteria</taxon>
        <taxon>Bacteria division TA06</taxon>
    </lineage>
</organism>
<dbReference type="CDD" id="cd01555">
    <property type="entry name" value="UdpNAET"/>
    <property type="match status" value="1"/>
</dbReference>
<evidence type="ECO:0000313" key="15">
    <source>
        <dbReference type="Proteomes" id="UP000736328"/>
    </source>
</evidence>
<dbReference type="AlphaFoldDB" id="A0A933I903"/>
<evidence type="ECO:0000256" key="3">
    <source>
        <dbReference type="ARBA" id="ARBA00022490"/>
    </source>
</evidence>
<feature type="binding site" evidence="12">
    <location>
        <position position="331"/>
    </location>
    <ligand>
        <name>UDP-N-acetyl-alpha-D-glucosamine</name>
        <dbReference type="ChEBI" id="CHEBI:57705"/>
    </ligand>
</feature>
<dbReference type="InterPro" id="IPR050068">
    <property type="entry name" value="MurA_subfamily"/>
</dbReference>
<dbReference type="EMBL" id="JACQXR010000028">
    <property type="protein sequence ID" value="MBI4726060.1"/>
    <property type="molecule type" value="Genomic_DNA"/>
</dbReference>
<name>A0A933I903_UNCT6</name>
<reference evidence="14" key="1">
    <citation type="submission" date="2020-07" db="EMBL/GenBank/DDBJ databases">
        <title>Huge and variable diversity of episymbiotic CPR bacteria and DPANN archaea in groundwater ecosystems.</title>
        <authorList>
            <person name="He C.Y."/>
            <person name="Keren R."/>
            <person name="Whittaker M."/>
            <person name="Farag I.F."/>
            <person name="Doudna J."/>
            <person name="Cate J.H.D."/>
            <person name="Banfield J.F."/>
        </authorList>
    </citation>
    <scope>NUCLEOTIDE SEQUENCE</scope>
    <source>
        <strain evidence="14">NC_groundwater_1520_Pr4_B-0.1um_53_5</strain>
    </source>
</reference>
<dbReference type="GO" id="GO:0051301">
    <property type="term" value="P:cell division"/>
    <property type="evidence" value="ECO:0007669"/>
    <property type="project" value="UniProtKB-KW"/>
</dbReference>
<dbReference type="NCBIfam" id="TIGR01072">
    <property type="entry name" value="murA"/>
    <property type="match status" value="1"/>
</dbReference>
<keyword evidence="5 12" id="KW-0808">Transferase</keyword>
<evidence type="ECO:0000259" key="13">
    <source>
        <dbReference type="Pfam" id="PF00275"/>
    </source>
</evidence>
<evidence type="ECO:0000256" key="6">
    <source>
        <dbReference type="ARBA" id="ARBA00022960"/>
    </source>
</evidence>
<dbReference type="Proteomes" id="UP000736328">
    <property type="component" value="Unassembled WGS sequence"/>
</dbReference>
<keyword evidence="4 12" id="KW-0132">Cell division</keyword>
<dbReference type="GO" id="GO:0008360">
    <property type="term" value="P:regulation of cell shape"/>
    <property type="evidence" value="ECO:0007669"/>
    <property type="project" value="UniProtKB-KW"/>
</dbReference>
<evidence type="ECO:0000256" key="10">
    <source>
        <dbReference type="ARBA" id="ARBA00038367"/>
    </source>
</evidence>
<feature type="active site" description="Proton donor" evidence="12">
    <location>
        <position position="116"/>
    </location>
</feature>
<comment type="function">
    <text evidence="12">Cell wall formation. Adds enolpyruvyl to UDP-N-acetylglucosamine.</text>
</comment>
<feature type="binding site" evidence="12">
    <location>
        <begin position="121"/>
        <end position="125"/>
    </location>
    <ligand>
        <name>UDP-N-acetyl-alpha-D-glucosamine</name>
        <dbReference type="ChEBI" id="CHEBI:57705"/>
    </ligand>
</feature>
<dbReference type="GO" id="GO:0005737">
    <property type="term" value="C:cytoplasm"/>
    <property type="evidence" value="ECO:0007669"/>
    <property type="project" value="UniProtKB-SubCell"/>
</dbReference>
<dbReference type="PANTHER" id="PTHR43783">
    <property type="entry name" value="UDP-N-ACETYLGLUCOSAMINE 1-CARBOXYVINYLTRANSFERASE"/>
    <property type="match status" value="1"/>
</dbReference>
<evidence type="ECO:0000256" key="1">
    <source>
        <dbReference type="ARBA" id="ARBA00004496"/>
    </source>
</evidence>
<keyword evidence="8 12" id="KW-0131">Cell cycle</keyword>
<evidence type="ECO:0000256" key="8">
    <source>
        <dbReference type="ARBA" id="ARBA00023306"/>
    </source>
</evidence>
<feature type="domain" description="Enolpyruvate transferase" evidence="13">
    <location>
        <begin position="7"/>
        <end position="410"/>
    </location>
</feature>
<dbReference type="Gene3D" id="3.65.10.10">
    <property type="entry name" value="Enolpyruvate transferase domain"/>
    <property type="match status" value="2"/>
</dbReference>
<feature type="modified residue" description="2-(S-cysteinyl)pyruvic acid O-phosphothioketal" evidence="12">
    <location>
        <position position="116"/>
    </location>
</feature>
<dbReference type="Pfam" id="PF00275">
    <property type="entry name" value="EPSP_synthase"/>
    <property type="match status" value="1"/>
</dbReference>
<dbReference type="InterPro" id="IPR005750">
    <property type="entry name" value="UDP_GlcNAc_COvinyl_MurA"/>
</dbReference>
<feature type="binding site" evidence="12">
    <location>
        <begin position="22"/>
        <end position="23"/>
    </location>
    <ligand>
        <name>phosphoenolpyruvate</name>
        <dbReference type="ChEBI" id="CHEBI:58702"/>
    </ligand>
</feature>
<evidence type="ECO:0000256" key="7">
    <source>
        <dbReference type="ARBA" id="ARBA00022984"/>
    </source>
</evidence>